<sequence>MKLCILIAAALVAVAAANQVVSTKKVICYYDSKSYVRESNARLLPPDLEPALPYCTHLVYGYAGVQPDTYKMISTNQNLDIDSAHANYRTITSFKTKYPQLKVLLAVGGDADLEDPQKYNALLESQQARTAFVNSGVVLAEQHGFDGIDLAWQFPKVKPKKIRSGWGNFWHGVKKTFKTTPVDEKESEHREGFTALVRELKAALSLKPHLELGVTILPNVNSTIYCDVPAIINFVDYVNLLAFDYFTPERNEKEADYTAPIYAPQNRHPEQNVDAAVKYWRNAGAPPTKIVVGIATYARTWKLDSDSEIAGVPPIHTDGAGEPGPYTKTEGLLSYPEVCMKLIAPPAGLRANIRKVTDPSKRFGTYAFRLPDSDGNGGIWVSYEDADTAGQKADYVKKNNLGGISIVDLSMDDFRELCTGNKYPILRAAKYRL</sequence>
<dbReference type="PANTHER" id="PTHR11177">
    <property type="entry name" value="CHITINASE"/>
    <property type="match status" value="1"/>
</dbReference>
<dbReference type="PANTHER" id="PTHR11177:SF235">
    <property type="entry name" value="CHITINASE-LIKE PROTEIN IDGF1-RELATED"/>
    <property type="match status" value="1"/>
</dbReference>
<dbReference type="InterPro" id="IPR050314">
    <property type="entry name" value="Glycosyl_Hydrlase_18"/>
</dbReference>
<keyword evidence="2" id="KW-1185">Reference proteome</keyword>
<dbReference type="EMBL" id="JAHIBW010000001">
    <property type="protein sequence ID" value="KAG7313291.1"/>
    <property type="molecule type" value="Genomic_DNA"/>
</dbReference>
<dbReference type="Gene3D" id="3.10.50.10">
    <property type="match status" value="1"/>
</dbReference>
<protein>
    <submittedName>
        <fullName evidence="1">Chitinase-like protein en03</fullName>
    </submittedName>
</protein>
<accession>A0ABQ7R7P8</accession>
<dbReference type="Pfam" id="PF00704">
    <property type="entry name" value="Glyco_hydro_18"/>
    <property type="match status" value="1"/>
</dbReference>
<dbReference type="InterPro" id="IPR011583">
    <property type="entry name" value="Chitinase_II/V-like_cat"/>
</dbReference>
<dbReference type="InterPro" id="IPR029070">
    <property type="entry name" value="Chitinase_insertion_sf"/>
</dbReference>
<dbReference type="GO" id="GO:0004568">
    <property type="term" value="F:chitinase activity"/>
    <property type="evidence" value="ECO:0007669"/>
    <property type="project" value="TreeGrafter"/>
</dbReference>
<dbReference type="GO" id="GO:0005576">
    <property type="term" value="C:extracellular region"/>
    <property type="evidence" value="ECO:0007669"/>
    <property type="project" value="UniProtKB-SubCell"/>
</dbReference>
<dbReference type="InterPro" id="IPR017853">
    <property type="entry name" value="GH"/>
</dbReference>
<name>A0ABQ7R7P8_PLUXY</name>
<dbReference type="InterPro" id="IPR001223">
    <property type="entry name" value="Glyco_hydro18_cat"/>
</dbReference>
<dbReference type="Proteomes" id="UP000823941">
    <property type="component" value="Chromosome 1"/>
</dbReference>
<gene>
    <name evidence="1" type="ORF">JYU34_000399</name>
</gene>
<dbReference type="GO" id="GO:0006032">
    <property type="term" value="P:chitin catabolic process"/>
    <property type="evidence" value="ECO:0007669"/>
    <property type="project" value="TreeGrafter"/>
</dbReference>
<reference evidence="1 2" key="1">
    <citation type="submission" date="2021-06" db="EMBL/GenBank/DDBJ databases">
        <title>A haploid diamondback moth (Plutella xylostella L.) genome assembly resolves 31 chromosomes and identifies a diamide resistance mutation.</title>
        <authorList>
            <person name="Ward C.M."/>
            <person name="Perry K.D."/>
            <person name="Baker G."/>
            <person name="Powis K."/>
            <person name="Heckel D.G."/>
            <person name="Baxter S.W."/>
        </authorList>
    </citation>
    <scope>NUCLEOTIDE SEQUENCE [LARGE SCALE GENOMIC DNA]</scope>
    <source>
        <strain evidence="1 2">LV</strain>
        <tissue evidence="1">Single pupa</tissue>
    </source>
</reference>
<organism evidence="1 2">
    <name type="scientific">Plutella xylostella</name>
    <name type="common">Diamondback moth</name>
    <name type="synonym">Plutella maculipennis</name>
    <dbReference type="NCBI Taxonomy" id="51655"/>
    <lineage>
        <taxon>Eukaryota</taxon>
        <taxon>Metazoa</taxon>
        <taxon>Ecdysozoa</taxon>
        <taxon>Arthropoda</taxon>
        <taxon>Hexapoda</taxon>
        <taxon>Insecta</taxon>
        <taxon>Pterygota</taxon>
        <taxon>Neoptera</taxon>
        <taxon>Endopterygota</taxon>
        <taxon>Lepidoptera</taxon>
        <taxon>Glossata</taxon>
        <taxon>Ditrysia</taxon>
        <taxon>Yponomeutoidea</taxon>
        <taxon>Plutellidae</taxon>
        <taxon>Plutella</taxon>
    </lineage>
</organism>
<dbReference type="Gene3D" id="3.20.20.80">
    <property type="entry name" value="Glycosidases"/>
    <property type="match status" value="1"/>
</dbReference>
<dbReference type="SMART" id="SM00636">
    <property type="entry name" value="Glyco_18"/>
    <property type="match status" value="1"/>
</dbReference>
<evidence type="ECO:0000313" key="1">
    <source>
        <dbReference type="EMBL" id="KAG7313291.1"/>
    </source>
</evidence>
<dbReference type="SUPFAM" id="SSF51445">
    <property type="entry name" value="(Trans)glycosidases"/>
    <property type="match status" value="1"/>
</dbReference>
<evidence type="ECO:0000313" key="2">
    <source>
        <dbReference type="Proteomes" id="UP000823941"/>
    </source>
</evidence>
<dbReference type="PROSITE" id="PS51910">
    <property type="entry name" value="GH18_2"/>
    <property type="match status" value="1"/>
</dbReference>
<dbReference type="GO" id="GO:0005975">
    <property type="term" value="P:carbohydrate metabolic process"/>
    <property type="evidence" value="ECO:0007669"/>
    <property type="project" value="InterPro"/>
</dbReference>
<dbReference type="SUPFAM" id="SSF54556">
    <property type="entry name" value="Chitinase insertion domain"/>
    <property type="match status" value="1"/>
</dbReference>
<dbReference type="GO" id="GO:0008061">
    <property type="term" value="F:chitin binding"/>
    <property type="evidence" value="ECO:0007669"/>
    <property type="project" value="InterPro"/>
</dbReference>
<proteinExistence type="predicted"/>
<comment type="caution">
    <text evidence="1">The sequence shown here is derived from an EMBL/GenBank/DDBJ whole genome shotgun (WGS) entry which is preliminary data.</text>
</comment>